<dbReference type="AlphaFoldDB" id="A0A1B6E6Y0"/>
<dbReference type="InterPro" id="IPR009003">
    <property type="entry name" value="Peptidase_S1_PA"/>
</dbReference>
<evidence type="ECO:0000256" key="1">
    <source>
        <dbReference type="ARBA" id="ARBA00022670"/>
    </source>
</evidence>
<dbReference type="InterPro" id="IPR001254">
    <property type="entry name" value="Trypsin_dom"/>
</dbReference>
<evidence type="ECO:0000256" key="5">
    <source>
        <dbReference type="ARBA" id="ARBA00023157"/>
    </source>
</evidence>
<evidence type="ECO:0000256" key="2">
    <source>
        <dbReference type="ARBA" id="ARBA00022801"/>
    </source>
</evidence>
<keyword evidence="1" id="KW-0645">Protease</keyword>
<keyword evidence="2" id="KW-0378">Hydrolase</keyword>
<dbReference type="PANTHER" id="PTHR24276:SF97">
    <property type="entry name" value="GH13245P2-RELATED"/>
    <property type="match status" value="1"/>
</dbReference>
<evidence type="ECO:0000256" key="3">
    <source>
        <dbReference type="ARBA" id="ARBA00022825"/>
    </source>
</evidence>
<reference evidence="8" key="1">
    <citation type="submission" date="2015-12" db="EMBL/GenBank/DDBJ databases">
        <title>De novo transcriptome assembly of four potential Pierce s Disease insect vectors from Arizona vineyards.</title>
        <authorList>
            <person name="Tassone E.E."/>
        </authorList>
    </citation>
    <scope>NUCLEOTIDE SEQUENCE</scope>
</reference>
<dbReference type="Pfam" id="PF00089">
    <property type="entry name" value="Trypsin"/>
    <property type="match status" value="1"/>
</dbReference>
<keyword evidence="6" id="KW-0732">Signal</keyword>
<dbReference type="PANTHER" id="PTHR24276">
    <property type="entry name" value="POLYSERASE-RELATED"/>
    <property type="match status" value="1"/>
</dbReference>
<dbReference type="CDD" id="cd00190">
    <property type="entry name" value="Tryp_SPc"/>
    <property type="match status" value="1"/>
</dbReference>
<feature type="signal peptide" evidence="6">
    <location>
        <begin position="1"/>
        <end position="19"/>
    </location>
</feature>
<sequence>MLSCKIVLLVVNLFAVALSLQYVTQERSLKNLFKNKLGIVNGKNTTIESHPYQCSVIYYGSFFCSCVILNQNWVLTLADCIYNSSPEYYQIQVGSNSSSFGGSLYFVDEFEIHPDYNVESRDYSLGLIKLNGYLTFSNSVQKINMATKDLKKGKKVVISGWGESKFGNTFQDLTLKTVSHDDCEYVYEEYGYEVTDSMICAKANNAGPCFNDFGDPLVNRNKLYALFSWCFNCGDNNFPGVFISVPECLDWIKETIND</sequence>
<accession>A0A1B6E6Y0</accession>
<dbReference type="SMART" id="SM00020">
    <property type="entry name" value="Tryp_SPc"/>
    <property type="match status" value="1"/>
</dbReference>
<keyword evidence="3" id="KW-0720">Serine protease</keyword>
<gene>
    <name evidence="8" type="ORF">g.11801</name>
</gene>
<dbReference type="GO" id="GO:0004252">
    <property type="term" value="F:serine-type endopeptidase activity"/>
    <property type="evidence" value="ECO:0007669"/>
    <property type="project" value="InterPro"/>
</dbReference>
<dbReference type="FunFam" id="2.40.10.10:FF:000068">
    <property type="entry name" value="transmembrane protease serine 2"/>
    <property type="match status" value="1"/>
</dbReference>
<feature type="domain" description="Peptidase S1" evidence="7">
    <location>
        <begin position="39"/>
        <end position="257"/>
    </location>
</feature>
<dbReference type="GO" id="GO:0006508">
    <property type="term" value="P:proteolysis"/>
    <property type="evidence" value="ECO:0007669"/>
    <property type="project" value="UniProtKB-KW"/>
</dbReference>
<feature type="chain" id="PRO_5008581837" description="Peptidase S1 domain-containing protein" evidence="6">
    <location>
        <begin position="20"/>
        <end position="258"/>
    </location>
</feature>
<evidence type="ECO:0000259" key="7">
    <source>
        <dbReference type="PROSITE" id="PS50240"/>
    </source>
</evidence>
<dbReference type="PROSITE" id="PS50240">
    <property type="entry name" value="TRYPSIN_DOM"/>
    <property type="match status" value="1"/>
</dbReference>
<evidence type="ECO:0000256" key="6">
    <source>
        <dbReference type="SAM" id="SignalP"/>
    </source>
</evidence>
<dbReference type="SUPFAM" id="SSF50494">
    <property type="entry name" value="Trypsin-like serine proteases"/>
    <property type="match status" value="1"/>
</dbReference>
<evidence type="ECO:0000313" key="8">
    <source>
        <dbReference type="EMBL" id="JAS33657.1"/>
    </source>
</evidence>
<evidence type="ECO:0000256" key="4">
    <source>
        <dbReference type="ARBA" id="ARBA00023145"/>
    </source>
</evidence>
<proteinExistence type="predicted"/>
<dbReference type="EMBL" id="GEDC01003641">
    <property type="protein sequence ID" value="JAS33657.1"/>
    <property type="molecule type" value="Transcribed_RNA"/>
</dbReference>
<dbReference type="Gene3D" id="2.40.10.10">
    <property type="entry name" value="Trypsin-like serine proteases"/>
    <property type="match status" value="1"/>
</dbReference>
<keyword evidence="5" id="KW-1015">Disulfide bond</keyword>
<keyword evidence="4" id="KW-0865">Zymogen</keyword>
<organism evidence="8">
    <name type="scientific">Clastoptera arizonana</name>
    <name type="common">Arizona spittle bug</name>
    <dbReference type="NCBI Taxonomy" id="38151"/>
    <lineage>
        <taxon>Eukaryota</taxon>
        <taxon>Metazoa</taxon>
        <taxon>Ecdysozoa</taxon>
        <taxon>Arthropoda</taxon>
        <taxon>Hexapoda</taxon>
        <taxon>Insecta</taxon>
        <taxon>Pterygota</taxon>
        <taxon>Neoptera</taxon>
        <taxon>Paraneoptera</taxon>
        <taxon>Hemiptera</taxon>
        <taxon>Auchenorrhyncha</taxon>
        <taxon>Cercopoidea</taxon>
        <taxon>Clastopteridae</taxon>
        <taxon>Clastoptera</taxon>
    </lineage>
</organism>
<dbReference type="InterPro" id="IPR050430">
    <property type="entry name" value="Peptidase_S1"/>
</dbReference>
<name>A0A1B6E6Y0_9HEMI</name>
<dbReference type="InterPro" id="IPR043504">
    <property type="entry name" value="Peptidase_S1_PA_chymotrypsin"/>
</dbReference>
<protein>
    <recommendedName>
        <fullName evidence="7">Peptidase S1 domain-containing protein</fullName>
    </recommendedName>
</protein>